<dbReference type="Proteomes" id="UP000030752">
    <property type="component" value="Unassembled WGS sequence"/>
</dbReference>
<dbReference type="OrthoDB" id="6132182at2759"/>
<sequence length="387" mass="42224">MDASDVQEPANLAYYFNSKPDRLHQFPVLVLLPLALASPLRHIKRQWASCCANETSTRVDFASMPPDERQSYTAAIQCMMNLPSQLSPVQYPAAISRYFDYAVIHVSRSQYVHNSGYFLTWHRYFVWLFEQDLRSVCGYTGRYPYWNFASTSTLTNLTDSVVFDGSASSMSGDSLYANPGDIVLGPNLTLPHGTGGGCVTSGPFANLSVPLKYISSAYLLNGTLPTDAYAYNPNCLTRDLNAAIAARYTTPDLVTAATHASDAASFENLLNGVIGGASLGIHSGAHFQVGGAAGQMSSIHVSAQDPIWFPMHTFVDLVYDSWQRNNAAVADDLSGTMTAGNVPQSAEVTLDSVLPDWGYLESRNITVRDLLNITAGPFCYQYDLQLS</sequence>
<dbReference type="AlphaFoldDB" id="W2SF58"/>
<keyword evidence="2" id="KW-0186">Copper</keyword>
<dbReference type="VEuPathDB" id="FungiDB:HMPREF1541_00714"/>
<dbReference type="EMBL" id="KB822711">
    <property type="protein sequence ID" value="ETN46529.1"/>
    <property type="molecule type" value="Genomic_DNA"/>
</dbReference>
<dbReference type="GeneID" id="19968053"/>
<dbReference type="GO" id="GO:0016491">
    <property type="term" value="F:oxidoreductase activity"/>
    <property type="evidence" value="ECO:0007669"/>
    <property type="project" value="InterPro"/>
</dbReference>
<dbReference type="PRINTS" id="PR00092">
    <property type="entry name" value="TYROSINASE"/>
</dbReference>
<dbReference type="InterPro" id="IPR002227">
    <property type="entry name" value="Tyrosinase_Cu-bd"/>
</dbReference>
<reference evidence="4 5" key="1">
    <citation type="submission" date="2013-03" db="EMBL/GenBank/DDBJ databases">
        <title>The Genome Sequence of Phialophora europaea CBS 101466.</title>
        <authorList>
            <consortium name="The Broad Institute Genomics Platform"/>
            <person name="Cuomo C."/>
            <person name="de Hoog S."/>
            <person name="Gorbushina A."/>
            <person name="Walker B."/>
            <person name="Young S.K."/>
            <person name="Zeng Q."/>
            <person name="Gargeya S."/>
            <person name="Fitzgerald M."/>
            <person name="Haas B."/>
            <person name="Abouelleil A."/>
            <person name="Allen A.W."/>
            <person name="Alvarado L."/>
            <person name="Arachchi H.M."/>
            <person name="Berlin A.M."/>
            <person name="Chapman S.B."/>
            <person name="Gainer-Dewar J."/>
            <person name="Goldberg J."/>
            <person name="Griggs A."/>
            <person name="Gujja S."/>
            <person name="Hansen M."/>
            <person name="Howarth C."/>
            <person name="Imamovic A."/>
            <person name="Ireland A."/>
            <person name="Larimer J."/>
            <person name="McCowan C."/>
            <person name="Murphy C."/>
            <person name="Pearson M."/>
            <person name="Poon T.W."/>
            <person name="Priest M."/>
            <person name="Roberts A."/>
            <person name="Saif S."/>
            <person name="Shea T."/>
            <person name="Sisk P."/>
            <person name="Sykes S."/>
            <person name="Wortman J."/>
            <person name="Nusbaum C."/>
            <person name="Birren B."/>
        </authorList>
    </citation>
    <scope>NUCLEOTIDE SEQUENCE [LARGE SCALE GENOMIC DNA]</scope>
    <source>
        <strain evidence="4 5">CBS 101466</strain>
    </source>
</reference>
<dbReference type="HOGENOM" id="CLU_035914_0_0_1"/>
<evidence type="ECO:0000313" key="5">
    <source>
        <dbReference type="Proteomes" id="UP000030752"/>
    </source>
</evidence>
<dbReference type="InterPro" id="IPR050316">
    <property type="entry name" value="Tyrosinase/Hemocyanin"/>
</dbReference>
<dbReference type="STRING" id="1220924.W2SF58"/>
<evidence type="ECO:0000256" key="2">
    <source>
        <dbReference type="ARBA" id="ARBA00023008"/>
    </source>
</evidence>
<dbReference type="GO" id="GO:0046872">
    <property type="term" value="F:metal ion binding"/>
    <property type="evidence" value="ECO:0007669"/>
    <property type="project" value="UniProtKB-KW"/>
</dbReference>
<keyword evidence="5" id="KW-1185">Reference proteome</keyword>
<dbReference type="Pfam" id="PF00264">
    <property type="entry name" value="Tyrosinase"/>
    <property type="match status" value="1"/>
</dbReference>
<feature type="domain" description="Tyrosinase copper-binding" evidence="3">
    <location>
        <begin position="113"/>
        <end position="130"/>
    </location>
</feature>
<gene>
    <name evidence="4" type="ORF">HMPREF1541_00714</name>
</gene>
<accession>W2SF58</accession>
<proteinExistence type="predicted"/>
<evidence type="ECO:0000256" key="1">
    <source>
        <dbReference type="ARBA" id="ARBA00022723"/>
    </source>
</evidence>
<organism evidence="4 5">
    <name type="scientific">Cyphellophora europaea (strain CBS 101466)</name>
    <name type="common">Phialophora europaea</name>
    <dbReference type="NCBI Taxonomy" id="1220924"/>
    <lineage>
        <taxon>Eukaryota</taxon>
        <taxon>Fungi</taxon>
        <taxon>Dikarya</taxon>
        <taxon>Ascomycota</taxon>
        <taxon>Pezizomycotina</taxon>
        <taxon>Eurotiomycetes</taxon>
        <taxon>Chaetothyriomycetidae</taxon>
        <taxon>Chaetothyriales</taxon>
        <taxon>Cyphellophoraceae</taxon>
        <taxon>Cyphellophora</taxon>
    </lineage>
</organism>
<evidence type="ECO:0000313" key="4">
    <source>
        <dbReference type="EMBL" id="ETN46529.1"/>
    </source>
</evidence>
<dbReference type="Gene3D" id="1.10.1280.10">
    <property type="entry name" value="Di-copper center containing domain from catechol oxidase"/>
    <property type="match status" value="1"/>
</dbReference>
<evidence type="ECO:0000259" key="3">
    <source>
        <dbReference type="PROSITE" id="PS00497"/>
    </source>
</evidence>
<dbReference type="PROSITE" id="PS00497">
    <property type="entry name" value="TYROSINASE_1"/>
    <property type="match status" value="1"/>
</dbReference>
<dbReference type="eggNOG" id="ENOG502QRET">
    <property type="taxonomic scope" value="Eukaryota"/>
</dbReference>
<dbReference type="RefSeq" id="XP_008711241.1">
    <property type="nucleotide sequence ID" value="XM_008713019.1"/>
</dbReference>
<protein>
    <recommendedName>
        <fullName evidence="3">Tyrosinase copper-binding domain-containing protein</fullName>
    </recommendedName>
</protein>
<name>W2SF58_CYPE1</name>
<dbReference type="SUPFAM" id="SSF48056">
    <property type="entry name" value="Di-copper centre-containing domain"/>
    <property type="match status" value="1"/>
</dbReference>
<dbReference type="PANTHER" id="PTHR11474:SF126">
    <property type="entry name" value="TYROSINASE-LIKE PROTEIN TYR-1-RELATED"/>
    <property type="match status" value="1"/>
</dbReference>
<keyword evidence="1" id="KW-0479">Metal-binding</keyword>
<dbReference type="InParanoid" id="W2SF58"/>
<dbReference type="InterPro" id="IPR008922">
    <property type="entry name" value="Di-copper_centre_dom_sf"/>
</dbReference>
<dbReference type="PANTHER" id="PTHR11474">
    <property type="entry name" value="TYROSINASE FAMILY MEMBER"/>
    <property type="match status" value="1"/>
</dbReference>